<feature type="transmembrane region" description="Helical" evidence="12">
    <location>
        <begin position="152"/>
        <end position="173"/>
    </location>
</feature>
<name>A0A367LPK5_9HYPO</name>
<evidence type="ECO:0000256" key="5">
    <source>
        <dbReference type="ARBA" id="ARBA00022692"/>
    </source>
</evidence>
<gene>
    <name evidence="13" type="ORF">L249_2451</name>
</gene>
<feature type="compositionally biased region" description="Polar residues" evidence="11">
    <location>
        <begin position="324"/>
        <end position="335"/>
    </location>
</feature>
<organism evidence="13 14">
    <name type="scientific">Ophiocordyceps polyrhachis-furcata BCC 54312</name>
    <dbReference type="NCBI Taxonomy" id="1330021"/>
    <lineage>
        <taxon>Eukaryota</taxon>
        <taxon>Fungi</taxon>
        <taxon>Dikarya</taxon>
        <taxon>Ascomycota</taxon>
        <taxon>Pezizomycotina</taxon>
        <taxon>Sordariomycetes</taxon>
        <taxon>Hypocreomycetidae</taxon>
        <taxon>Hypocreales</taxon>
        <taxon>Ophiocordycipitaceae</taxon>
        <taxon>Ophiocordyceps</taxon>
    </lineage>
</organism>
<evidence type="ECO:0000256" key="9">
    <source>
        <dbReference type="ARBA" id="ARBA00023136"/>
    </source>
</evidence>
<evidence type="ECO:0000313" key="14">
    <source>
        <dbReference type="Proteomes" id="UP000253664"/>
    </source>
</evidence>
<feature type="region of interest" description="Disordered" evidence="11">
    <location>
        <begin position="311"/>
        <end position="335"/>
    </location>
</feature>
<keyword evidence="14" id="KW-1185">Reference proteome</keyword>
<accession>A0A367LPK5</accession>
<evidence type="ECO:0000256" key="12">
    <source>
        <dbReference type="SAM" id="Phobius"/>
    </source>
</evidence>
<comment type="similarity">
    <text evidence="2">Belongs to the CHS7 family.</text>
</comment>
<keyword evidence="4" id="KW-0813">Transport</keyword>
<feature type="transmembrane region" description="Helical" evidence="12">
    <location>
        <begin position="254"/>
        <end position="273"/>
    </location>
</feature>
<evidence type="ECO:0000256" key="2">
    <source>
        <dbReference type="ARBA" id="ARBA00009274"/>
    </source>
</evidence>
<feature type="transmembrane region" description="Helical" evidence="12">
    <location>
        <begin position="223"/>
        <end position="242"/>
    </location>
</feature>
<feature type="transmembrane region" description="Helical" evidence="12">
    <location>
        <begin position="49"/>
        <end position="73"/>
    </location>
</feature>
<feature type="transmembrane region" description="Helical" evidence="12">
    <location>
        <begin position="85"/>
        <end position="102"/>
    </location>
</feature>
<evidence type="ECO:0000256" key="1">
    <source>
        <dbReference type="ARBA" id="ARBA00004477"/>
    </source>
</evidence>
<dbReference type="OrthoDB" id="2189463at2759"/>
<keyword evidence="8 12" id="KW-1133">Transmembrane helix</keyword>
<proteinExistence type="inferred from homology"/>
<evidence type="ECO:0000256" key="11">
    <source>
        <dbReference type="SAM" id="MobiDB-lite"/>
    </source>
</evidence>
<dbReference type="Proteomes" id="UP000253664">
    <property type="component" value="Unassembled WGS sequence"/>
</dbReference>
<evidence type="ECO:0000256" key="6">
    <source>
        <dbReference type="ARBA" id="ARBA00022824"/>
    </source>
</evidence>
<dbReference type="InterPro" id="IPR022057">
    <property type="entry name" value="Chs7"/>
</dbReference>
<evidence type="ECO:0000256" key="4">
    <source>
        <dbReference type="ARBA" id="ARBA00022448"/>
    </source>
</evidence>
<comment type="caution">
    <text evidence="13">The sequence shown here is derived from an EMBL/GenBank/DDBJ whole genome shotgun (WGS) entry which is preliminary data.</text>
</comment>
<keyword evidence="10" id="KW-0961">Cell wall biogenesis/degradation</keyword>
<keyword evidence="6" id="KW-0256">Endoplasmic reticulum</keyword>
<keyword evidence="9 12" id="KW-0472">Membrane</keyword>
<dbReference type="EMBL" id="LKCN02000001">
    <property type="protein sequence ID" value="RCI16375.1"/>
    <property type="molecule type" value="Genomic_DNA"/>
</dbReference>
<dbReference type="GO" id="GO:0005789">
    <property type="term" value="C:endoplasmic reticulum membrane"/>
    <property type="evidence" value="ECO:0007669"/>
    <property type="project" value="UniProtKB-SubCell"/>
</dbReference>
<evidence type="ECO:0000256" key="7">
    <source>
        <dbReference type="ARBA" id="ARBA00022927"/>
    </source>
</evidence>
<keyword evidence="7" id="KW-0653">Protein transport</keyword>
<evidence type="ECO:0000256" key="10">
    <source>
        <dbReference type="ARBA" id="ARBA00023316"/>
    </source>
</evidence>
<comment type="subcellular location">
    <subcellularLocation>
        <location evidence="1">Endoplasmic reticulum membrane</location>
        <topology evidence="1">Multi-pass membrane protein</topology>
    </subcellularLocation>
</comment>
<dbReference type="PANTHER" id="PTHR35329">
    <property type="entry name" value="CHITIN SYNTHASE EXPORT CHAPERONE"/>
    <property type="match status" value="1"/>
</dbReference>
<protein>
    <recommendedName>
        <fullName evidence="3">Chitin synthase export chaperone</fullName>
    </recommendedName>
</protein>
<evidence type="ECO:0000256" key="3">
    <source>
        <dbReference type="ARBA" id="ARBA00018354"/>
    </source>
</evidence>
<keyword evidence="5 12" id="KW-0812">Transmembrane</keyword>
<dbReference type="GO" id="GO:0051082">
    <property type="term" value="F:unfolded protein binding"/>
    <property type="evidence" value="ECO:0007669"/>
    <property type="project" value="TreeGrafter"/>
</dbReference>
<evidence type="ECO:0000313" key="13">
    <source>
        <dbReference type="EMBL" id="RCI16375.1"/>
    </source>
</evidence>
<dbReference type="PANTHER" id="PTHR35329:SF2">
    <property type="entry name" value="CHITIN SYNTHASE EXPORT CHAPERONE"/>
    <property type="match status" value="1"/>
</dbReference>
<dbReference type="AlphaFoldDB" id="A0A367LPK5"/>
<dbReference type="GO" id="GO:0071555">
    <property type="term" value="P:cell wall organization"/>
    <property type="evidence" value="ECO:0007669"/>
    <property type="project" value="UniProtKB-KW"/>
</dbReference>
<dbReference type="GO" id="GO:0006457">
    <property type="term" value="P:protein folding"/>
    <property type="evidence" value="ECO:0007669"/>
    <property type="project" value="TreeGrafter"/>
</dbReference>
<dbReference type="Pfam" id="PF12271">
    <property type="entry name" value="Chs7"/>
    <property type="match status" value="1"/>
</dbReference>
<sequence>MSGFGDFKSICEMAPLPLCANVGPVLSASGRVGIEPDCYARNIELANTIIFEGAASAMHIAALVMTVVMILHVRSKFTAVGRKEILTFFYMYMLTTFASLVVDAGVVPPGSGPYPYFVSLQNGFSSAMVTCLLINGFVGFQLYEDGTPLSVWMLRLSSLAALALSFLVSLATFKGWAGLGPTNTVGLFVVLYLLNAIQLFIYVGMQILLVTRTLHDRWPLGDISFGLFFFITGQVILYAFSANICTAVGHYLDGLFFATTCNLLAVMMVYKYWDSITREDLEFSVGTRMNNWEVKELLPEDERRATMYADDGYAQPSPYDMPFSPTTAQRYSVKG</sequence>
<reference evidence="13 14" key="1">
    <citation type="journal article" date="2015" name="BMC Genomics">
        <title>Insights from the genome of Ophiocordyceps polyrhachis-furcata to pathogenicity and host specificity in insect fungi.</title>
        <authorList>
            <person name="Wichadakul D."/>
            <person name="Kobmoo N."/>
            <person name="Ingsriswang S."/>
            <person name="Tangphatsornruang S."/>
            <person name="Chantasingh D."/>
            <person name="Luangsa-ard J.J."/>
            <person name="Eurwilaichitr L."/>
        </authorList>
    </citation>
    <scope>NUCLEOTIDE SEQUENCE [LARGE SCALE GENOMIC DNA]</scope>
    <source>
        <strain evidence="13 14">BCC 54312</strain>
    </source>
</reference>
<dbReference type="GO" id="GO:0015031">
    <property type="term" value="P:protein transport"/>
    <property type="evidence" value="ECO:0007669"/>
    <property type="project" value="UniProtKB-KW"/>
</dbReference>
<evidence type="ECO:0000256" key="8">
    <source>
        <dbReference type="ARBA" id="ARBA00022989"/>
    </source>
</evidence>
<dbReference type="STRING" id="1330021.A0A367LPK5"/>
<feature type="transmembrane region" description="Helical" evidence="12">
    <location>
        <begin position="185"/>
        <end position="211"/>
    </location>
</feature>
<feature type="transmembrane region" description="Helical" evidence="12">
    <location>
        <begin position="122"/>
        <end position="140"/>
    </location>
</feature>